<evidence type="ECO:0000256" key="1">
    <source>
        <dbReference type="ARBA" id="ARBA00004141"/>
    </source>
</evidence>
<evidence type="ECO:0000256" key="2">
    <source>
        <dbReference type="ARBA" id="ARBA00022692"/>
    </source>
</evidence>
<evidence type="ECO:0000256" key="5">
    <source>
        <dbReference type="SAM" id="MobiDB-lite"/>
    </source>
</evidence>
<feature type="region of interest" description="Disordered" evidence="5">
    <location>
        <begin position="1"/>
        <end position="90"/>
    </location>
</feature>
<dbReference type="Pfam" id="PF00892">
    <property type="entry name" value="EamA"/>
    <property type="match status" value="2"/>
</dbReference>
<organism evidence="8 9">
    <name type="scientific">Ceraceosorus guamensis</name>
    <dbReference type="NCBI Taxonomy" id="1522189"/>
    <lineage>
        <taxon>Eukaryota</taxon>
        <taxon>Fungi</taxon>
        <taxon>Dikarya</taxon>
        <taxon>Basidiomycota</taxon>
        <taxon>Ustilaginomycotina</taxon>
        <taxon>Exobasidiomycetes</taxon>
        <taxon>Ceraceosorales</taxon>
        <taxon>Ceraceosoraceae</taxon>
        <taxon>Ceraceosorus</taxon>
    </lineage>
</organism>
<dbReference type="OrthoDB" id="306876at2759"/>
<evidence type="ECO:0000256" key="3">
    <source>
        <dbReference type="ARBA" id="ARBA00022989"/>
    </source>
</evidence>
<reference evidence="8 9" key="1">
    <citation type="journal article" date="2018" name="Mol. Biol. Evol.">
        <title>Broad Genomic Sampling Reveals a Smut Pathogenic Ancestry of the Fungal Clade Ustilaginomycotina.</title>
        <authorList>
            <person name="Kijpornyongpan T."/>
            <person name="Mondo S.J."/>
            <person name="Barry K."/>
            <person name="Sandor L."/>
            <person name="Lee J."/>
            <person name="Lipzen A."/>
            <person name="Pangilinan J."/>
            <person name="LaButti K."/>
            <person name="Hainaut M."/>
            <person name="Henrissat B."/>
            <person name="Grigoriev I.V."/>
            <person name="Spatafora J.W."/>
            <person name="Aime M.C."/>
        </authorList>
    </citation>
    <scope>NUCLEOTIDE SEQUENCE [LARGE SCALE GENOMIC DNA]</scope>
    <source>
        <strain evidence="8 9">MCA 4658</strain>
    </source>
</reference>
<dbReference type="AlphaFoldDB" id="A0A316VWE9"/>
<gene>
    <name evidence="8" type="ORF">IE81DRAFT_314796</name>
</gene>
<comment type="subcellular location">
    <subcellularLocation>
        <location evidence="1">Membrane</location>
        <topology evidence="1">Multi-pass membrane protein</topology>
    </subcellularLocation>
</comment>
<feature type="transmembrane region" description="Helical" evidence="6">
    <location>
        <begin position="146"/>
        <end position="164"/>
    </location>
</feature>
<proteinExistence type="predicted"/>
<feature type="transmembrane region" description="Helical" evidence="6">
    <location>
        <begin position="387"/>
        <end position="409"/>
    </location>
</feature>
<evidence type="ECO:0000313" key="8">
    <source>
        <dbReference type="EMBL" id="PWN41772.1"/>
    </source>
</evidence>
<evidence type="ECO:0000256" key="4">
    <source>
        <dbReference type="ARBA" id="ARBA00023136"/>
    </source>
</evidence>
<feature type="transmembrane region" description="Helical" evidence="6">
    <location>
        <begin position="176"/>
        <end position="196"/>
    </location>
</feature>
<feature type="transmembrane region" description="Helical" evidence="6">
    <location>
        <begin position="355"/>
        <end position="375"/>
    </location>
</feature>
<evidence type="ECO:0000313" key="9">
    <source>
        <dbReference type="Proteomes" id="UP000245783"/>
    </source>
</evidence>
<feature type="transmembrane region" description="Helical" evidence="6">
    <location>
        <begin position="415"/>
        <end position="438"/>
    </location>
</feature>
<accession>A0A316VWE9</accession>
<evidence type="ECO:0000256" key="6">
    <source>
        <dbReference type="SAM" id="Phobius"/>
    </source>
</evidence>
<dbReference type="InParanoid" id="A0A316VWE9"/>
<keyword evidence="2 6" id="KW-0812">Transmembrane</keyword>
<feature type="transmembrane region" description="Helical" evidence="6">
    <location>
        <begin position="208"/>
        <end position="225"/>
    </location>
</feature>
<dbReference type="STRING" id="1522189.A0A316VWE9"/>
<feature type="compositionally biased region" description="Acidic residues" evidence="5">
    <location>
        <begin position="51"/>
        <end position="67"/>
    </location>
</feature>
<keyword evidence="4 6" id="KW-0472">Membrane</keyword>
<dbReference type="GeneID" id="37034384"/>
<dbReference type="RefSeq" id="XP_025368932.1">
    <property type="nucleotide sequence ID" value="XM_025512514.1"/>
</dbReference>
<evidence type="ECO:0000259" key="7">
    <source>
        <dbReference type="Pfam" id="PF00892"/>
    </source>
</evidence>
<name>A0A316VWE9_9BASI</name>
<keyword evidence="3 6" id="KW-1133">Transmembrane helix</keyword>
<feature type="transmembrane region" description="Helical" evidence="6">
    <location>
        <begin position="474"/>
        <end position="491"/>
    </location>
</feature>
<dbReference type="GO" id="GO:0016020">
    <property type="term" value="C:membrane"/>
    <property type="evidence" value="ECO:0007669"/>
    <property type="project" value="UniProtKB-SubCell"/>
</dbReference>
<dbReference type="PANTHER" id="PTHR22911">
    <property type="entry name" value="ACYL-MALONYL CONDENSING ENZYME-RELATED"/>
    <property type="match status" value="1"/>
</dbReference>
<dbReference type="InterPro" id="IPR000620">
    <property type="entry name" value="EamA_dom"/>
</dbReference>
<protein>
    <recommendedName>
        <fullName evidence="7">EamA domain-containing protein</fullName>
    </recommendedName>
</protein>
<sequence length="493" mass="52005">MAKGSGGDRGIASARSSQLDDAETSGVEASARSIRRESVRSSIESQRGNDEVEQGELESESESELESEEAHLVPFPRQKDPSKPLRPNGYASRRALSGLRSSIAGKEGLLLIGTAQLLYSTMALFFKLLHDLPEGRENPISALEVIFIRMGITYIGCVSYMMLSSTPHPFLGPPEVRWLLLLRGAVGFVGLGSFYYSLQYLSLSDATVITFLSPFATSWLAWAVLGESFSTRQTLAGMASLAGVVLIARPSFLFGKLADDELEMPVGDEALRALQILHASTSSSSSTQSVLASSTSTSTASIASATIAVLRSTGDQARRAALGALVGFLEGRDERTSHAASSLTPRDEITEEQRLLAVFVALAGVLGSSGAYCTIRAIGHRATATHSVAAFSGAATVVSGLWMFCSGVVFVVPPGLAWCAMLLAIGIFGLGAQVLAAMGLQREKAGRATSMVYTQAIWSTVYQLLILGTPMQPLSLAGCALILAAAAWVAIGN</sequence>
<feature type="domain" description="EamA" evidence="7">
    <location>
        <begin position="356"/>
        <end position="489"/>
    </location>
</feature>
<dbReference type="PANTHER" id="PTHR22911:SF6">
    <property type="entry name" value="SOLUTE CARRIER FAMILY 35 MEMBER G1"/>
    <property type="match status" value="1"/>
</dbReference>
<dbReference type="Proteomes" id="UP000245783">
    <property type="component" value="Unassembled WGS sequence"/>
</dbReference>
<feature type="domain" description="EamA" evidence="7">
    <location>
        <begin position="108"/>
        <end position="248"/>
    </location>
</feature>
<feature type="transmembrane region" description="Helical" evidence="6">
    <location>
        <begin position="108"/>
        <end position="126"/>
    </location>
</feature>
<dbReference type="InterPro" id="IPR037185">
    <property type="entry name" value="EmrE-like"/>
</dbReference>
<keyword evidence="9" id="KW-1185">Reference proteome</keyword>
<dbReference type="EMBL" id="KZ819388">
    <property type="protein sequence ID" value="PWN41772.1"/>
    <property type="molecule type" value="Genomic_DNA"/>
</dbReference>
<dbReference type="SUPFAM" id="SSF103481">
    <property type="entry name" value="Multidrug resistance efflux transporter EmrE"/>
    <property type="match status" value="2"/>
</dbReference>